<accession>A0A6F9Y4K4</accession>
<dbReference type="Proteomes" id="UP000494160">
    <property type="component" value="Unassembled WGS sequence"/>
</dbReference>
<dbReference type="EMBL" id="BLAP01000030">
    <property type="protein sequence ID" value="GET12368.1"/>
    <property type="molecule type" value="Genomic_DNA"/>
</dbReference>
<dbReference type="RefSeq" id="WP_172577193.1">
    <property type="nucleotide sequence ID" value="NZ_BLAP01000030.1"/>
</dbReference>
<dbReference type="InterPro" id="IPR014867">
    <property type="entry name" value="Spore_coat_CotH_CotH2/3/7"/>
</dbReference>
<name>A0A6F9Y4K4_9LACO</name>
<evidence type="ECO:0000313" key="2">
    <source>
        <dbReference type="Proteomes" id="UP000494160"/>
    </source>
</evidence>
<proteinExistence type="predicted"/>
<reference evidence="1 2" key="1">
    <citation type="submission" date="2019-10" db="EMBL/GenBank/DDBJ databases">
        <title>Lactobacillus agilis SN811 Whole Genome Sequencing Project.</title>
        <authorList>
            <person name="Suzuki S."/>
            <person name="Endo A."/>
            <person name="Maeno S."/>
            <person name="Shiwa Y."/>
            <person name="Matsutani M."/>
            <person name="Kajikawa A."/>
        </authorList>
    </citation>
    <scope>NUCLEOTIDE SEQUENCE [LARGE SCALE GENOMIC DNA]</scope>
    <source>
        <strain evidence="1 2">SN811</strain>
    </source>
</reference>
<dbReference type="AlphaFoldDB" id="A0A6F9Y4K4"/>
<organism evidence="1 2">
    <name type="scientific">Ligilactobacillus agilis</name>
    <dbReference type="NCBI Taxonomy" id="1601"/>
    <lineage>
        <taxon>Bacteria</taxon>
        <taxon>Bacillati</taxon>
        <taxon>Bacillota</taxon>
        <taxon>Bacilli</taxon>
        <taxon>Lactobacillales</taxon>
        <taxon>Lactobacillaceae</taxon>
        <taxon>Ligilactobacillus</taxon>
    </lineage>
</organism>
<sequence length="691" mass="78331">MAIFENENEVLQDSSYRAHLNRNWDNGNKQFDAMNARINAKSEKSAPDEVVQARIDANGNVYKSLAGRLDANQKATENASYIANSAYTYAKTELYKKLSQMNNGVKAFADINKLKQAYPNGSDGIFVTVDTGHQWYYVDGLWRDAGIYQASSYDSELRDARVELDGTNANTIGNAIRDQFFKEKKERIADLNAESVERSKTDAQIEDRLNFDETALELKETKLVDNFGNFLVDGSNFITGNVVLPKTDSTGLEVGVPADSGSVGYTFLGHLKEYGLPILELDNLDIPKLQKSDGKLKNVNFIYDSKSNSVNANPTRIASKLDYIKVQGASSAVYPKKNFTLKFEEPVLLKKEWGSQDKYVIKADWVDFSQMRNEFGAYLWGLMRKTRIDIKRDSLVDGSENFLIDNEEKLLVGETTKQFATPNFGAIDSFPILVVINGIYWGLYSLTVPKDDWMANMGGGSKEAIVSAENHGGTTRFLEHVKADSQGNLAGSDFSVEYVSNEDKQQWVVESLNRTIDSVVNTTGTVEGIRDYIDVDSATDYFILNALILNSDAFDKNFLLQTWDGKKWFFAAYDMDATFGNRWDGKAYYKADWLGFKEQESLNRVFHLIYTYDKNNFINRWETLRDGLLSNENLSNLIYNYAITIPKAAFDYEAKRWPRRPGTITNNVNQIQSWLMIRLNFLDKEINNLKL</sequence>
<dbReference type="Pfam" id="PF08757">
    <property type="entry name" value="CotH"/>
    <property type="match status" value="1"/>
</dbReference>
<evidence type="ECO:0000313" key="1">
    <source>
        <dbReference type="EMBL" id="GET12368.1"/>
    </source>
</evidence>
<gene>
    <name evidence="1" type="ORF">SN811_08680</name>
</gene>
<evidence type="ECO:0008006" key="3">
    <source>
        <dbReference type="Google" id="ProtNLM"/>
    </source>
</evidence>
<comment type="caution">
    <text evidence="1">The sequence shown here is derived from an EMBL/GenBank/DDBJ whole genome shotgun (WGS) entry which is preliminary data.</text>
</comment>
<protein>
    <recommendedName>
        <fullName evidence="3">Spore coat protein CotH</fullName>
    </recommendedName>
</protein>